<dbReference type="Gene3D" id="3.50.50.60">
    <property type="entry name" value="FAD/NAD(P)-binding domain"/>
    <property type="match status" value="1"/>
</dbReference>
<comment type="caution">
    <text evidence="7">The sequence shown here is derived from an EMBL/GenBank/DDBJ whole genome shotgun (WGS) entry which is preliminary data.</text>
</comment>
<dbReference type="PANTHER" id="PTHR13789">
    <property type="entry name" value="MONOOXYGENASE"/>
    <property type="match status" value="1"/>
</dbReference>
<dbReference type="Proteomes" id="UP000287166">
    <property type="component" value="Unassembled WGS sequence"/>
</dbReference>
<dbReference type="PANTHER" id="PTHR13789:SF309">
    <property type="entry name" value="PUTATIVE (AFU_ORTHOLOGUE AFUA_6G14510)-RELATED"/>
    <property type="match status" value="1"/>
</dbReference>
<accession>A0A401GGV7</accession>
<keyword evidence="5" id="KW-0503">Monooxygenase</keyword>
<protein>
    <submittedName>
        <fullName evidence="7">FAD/NAD(P)-binding domain-containing protein</fullName>
    </submittedName>
</protein>
<keyword evidence="2" id="KW-0285">Flavoprotein</keyword>
<evidence type="ECO:0000256" key="2">
    <source>
        <dbReference type="ARBA" id="ARBA00022630"/>
    </source>
</evidence>
<dbReference type="GO" id="GO:0071949">
    <property type="term" value="F:FAD binding"/>
    <property type="evidence" value="ECO:0007669"/>
    <property type="project" value="InterPro"/>
</dbReference>
<evidence type="ECO:0000256" key="1">
    <source>
        <dbReference type="ARBA" id="ARBA00007992"/>
    </source>
</evidence>
<dbReference type="OrthoDB" id="47494at2759"/>
<gene>
    <name evidence="7" type="ORF">SCP_0311460</name>
</gene>
<dbReference type="RefSeq" id="XP_027612330.1">
    <property type="nucleotide sequence ID" value="XM_027756529.1"/>
</dbReference>
<evidence type="ECO:0000256" key="4">
    <source>
        <dbReference type="ARBA" id="ARBA00023002"/>
    </source>
</evidence>
<dbReference type="Pfam" id="PF01494">
    <property type="entry name" value="FAD_binding_3"/>
    <property type="match status" value="1"/>
</dbReference>
<evidence type="ECO:0000256" key="3">
    <source>
        <dbReference type="ARBA" id="ARBA00022827"/>
    </source>
</evidence>
<reference evidence="7 8" key="1">
    <citation type="journal article" date="2018" name="Sci. Rep.">
        <title>Genome sequence of the cauliflower mushroom Sparassis crispa (Hanabiratake) and its association with beneficial usage.</title>
        <authorList>
            <person name="Kiyama R."/>
            <person name="Furutani Y."/>
            <person name="Kawaguchi K."/>
            <person name="Nakanishi T."/>
        </authorList>
    </citation>
    <scope>NUCLEOTIDE SEQUENCE [LARGE SCALE GENOMIC DNA]</scope>
</reference>
<keyword evidence="8" id="KW-1185">Reference proteome</keyword>
<sequence length="253" mass="27722">MCLQPNGLRVLSLIPGFCAKIVGLQLNNLFFCSSVPEDEGLLADTDAPSMLPELVGPGMCLLGVHRPTFCRTLVAEAHIHGVQIVRGHQVVGLTQSEESVEVVFANGKIDTASSVVGCDGLHSNTRISLFGEEKADFTGLTQTGGSSPTPKAYLNRPGVTNLYGNGAHMVFYQVNEKQTSWAVTLQEPEAKETWRAMDEERQREFRESRFNKWGFGGGELVSNAKTIVKVCPTYLLVAKVSHNMWALWIVREA</sequence>
<dbReference type="EMBL" id="BFAD01000003">
    <property type="protein sequence ID" value="GBE81417.1"/>
    <property type="molecule type" value="Genomic_DNA"/>
</dbReference>
<dbReference type="InParanoid" id="A0A401GGV7"/>
<keyword evidence="3" id="KW-0274">FAD</keyword>
<keyword evidence="4" id="KW-0560">Oxidoreductase</keyword>
<organism evidence="7 8">
    <name type="scientific">Sparassis crispa</name>
    <dbReference type="NCBI Taxonomy" id="139825"/>
    <lineage>
        <taxon>Eukaryota</taxon>
        <taxon>Fungi</taxon>
        <taxon>Dikarya</taxon>
        <taxon>Basidiomycota</taxon>
        <taxon>Agaricomycotina</taxon>
        <taxon>Agaricomycetes</taxon>
        <taxon>Polyporales</taxon>
        <taxon>Sparassidaceae</taxon>
        <taxon>Sparassis</taxon>
    </lineage>
</organism>
<proteinExistence type="inferred from homology"/>
<feature type="domain" description="FAD-binding" evidence="6">
    <location>
        <begin position="67"/>
        <end position="151"/>
    </location>
</feature>
<dbReference type="SUPFAM" id="SSF51905">
    <property type="entry name" value="FAD/NAD(P)-binding domain"/>
    <property type="match status" value="1"/>
</dbReference>
<dbReference type="GO" id="GO:0004497">
    <property type="term" value="F:monooxygenase activity"/>
    <property type="evidence" value="ECO:0007669"/>
    <property type="project" value="UniProtKB-KW"/>
</dbReference>
<dbReference type="AlphaFoldDB" id="A0A401GGV7"/>
<name>A0A401GGV7_9APHY</name>
<evidence type="ECO:0000313" key="7">
    <source>
        <dbReference type="EMBL" id="GBE81417.1"/>
    </source>
</evidence>
<dbReference type="InterPro" id="IPR036188">
    <property type="entry name" value="FAD/NAD-bd_sf"/>
</dbReference>
<comment type="similarity">
    <text evidence="1">Belongs to the paxM FAD-dependent monooxygenase family.</text>
</comment>
<evidence type="ECO:0000313" key="8">
    <source>
        <dbReference type="Proteomes" id="UP000287166"/>
    </source>
</evidence>
<dbReference type="InterPro" id="IPR050493">
    <property type="entry name" value="FAD-dep_Monooxygenase_BioMet"/>
</dbReference>
<evidence type="ECO:0000259" key="6">
    <source>
        <dbReference type="Pfam" id="PF01494"/>
    </source>
</evidence>
<evidence type="ECO:0000256" key="5">
    <source>
        <dbReference type="ARBA" id="ARBA00023033"/>
    </source>
</evidence>
<dbReference type="STRING" id="139825.A0A401GGV7"/>
<dbReference type="InterPro" id="IPR002938">
    <property type="entry name" value="FAD-bd"/>
</dbReference>
<dbReference type="GeneID" id="38778334"/>